<keyword evidence="2" id="KW-0812">Transmembrane</keyword>
<organism evidence="3 4">
    <name type="scientific">Phytoactinopolyspora halotolerans</name>
    <dbReference type="NCBI Taxonomy" id="1981512"/>
    <lineage>
        <taxon>Bacteria</taxon>
        <taxon>Bacillati</taxon>
        <taxon>Actinomycetota</taxon>
        <taxon>Actinomycetes</taxon>
        <taxon>Jiangellales</taxon>
        <taxon>Jiangellaceae</taxon>
        <taxon>Phytoactinopolyspora</taxon>
    </lineage>
</organism>
<evidence type="ECO:0000313" key="4">
    <source>
        <dbReference type="Proteomes" id="UP000475214"/>
    </source>
</evidence>
<dbReference type="Pfam" id="PF06240">
    <property type="entry name" value="COXG"/>
    <property type="match status" value="1"/>
</dbReference>
<keyword evidence="4" id="KW-1185">Reference proteome</keyword>
<feature type="transmembrane region" description="Helical" evidence="2">
    <location>
        <begin position="200"/>
        <end position="223"/>
    </location>
</feature>
<name>A0A6L9SDL8_9ACTN</name>
<dbReference type="Gene3D" id="3.30.530.20">
    <property type="match status" value="1"/>
</dbReference>
<evidence type="ECO:0000256" key="1">
    <source>
        <dbReference type="SAM" id="MobiDB-lite"/>
    </source>
</evidence>
<dbReference type="InterPro" id="IPR023393">
    <property type="entry name" value="START-like_dom_sf"/>
</dbReference>
<protein>
    <submittedName>
        <fullName evidence="3">Carbon monoxide dehydrogenase subunit G</fullName>
    </submittedName>
</protein>
<dbReference type="RefSeq" id="WP_163740431.1">
    <property type="nucleotide sequence ID" value="NZ_JAAGOA010000013.1"/>
</dbReference>
<keyword evidence="2" id="KW-0472">Membrane</keyword>
<feature type="region of interest" description="Disordered" evidence="1">
    <location>
        <begin position="156"/>
        <end position="190"/>
    </location>
</feature>
<evidence type="ECO:0000256" key="2">
    <source>
        <dbReference type="SAM" id="Phobius"/>
    </source>
</evidence>
<dbReference type="PANTHER" id="PTHR38588">
    <property type="entry name" value="BLL0334 PROTEIN"/>
    <property type="match status" value="1"/>
</dbReference>
<dbReference type="EMBL" id="JAAGOA010000013">
    <property type="protein sequence ID" value="NEE02130.1"/>
    <property type="molecule type" value="Genomic_DNA"/>
</dbReference>
<sequence>MKVSGSATLHATRERVWSALNDPAVLVRTIPGCVRLEETGTDTYAMTVRAGVGSVKGTYAGQVRLGEQDEPSSFLLRASGSGAPGTVSADVRVSLHENGTGTTRLEYDADAIVGGMIAGVGQRMLTGVATKTAGEFFAAVDDVLAGVDVGAIPAQRPAGADETAQSDDEQGRARPAASAVYEPSTAGRPGRAGMVARQEFAWGVLAGAAIALAGVAVGARIAGRRRTGG</sequence>
<keyword evidence="2" id="KW-1133">Transmembrane helix</keyword>
<accession>A0A6L9SDL8</accession>
<dbReference type="Proteomes" id="UP000475214">
    <property type="component" value="Unassembled WGS sequence"/>
</dbReference>
<dbReference type="PANTHER" id="PTHR38588:SF1">
    <property type="entry name" value="BLL0334 PROTEIN"/>
    <property type="match status" value="1"/>
</dbReference>
<comment type="caution">
    <text evidence="3">The sequence shown here is derived from an EMBL/GenBank/DDBJ whole genome shotgun (WGS) entry which is preliminary data.</text>
</comment>
<dbReference type="CDD" id="cd05018">
    <property type="entry name" value="CoxG"/>
    <property type="match status" value="1"/>
</dbReference>
<dbReference type="AlphaFoldDB" id="A0A6L9SDL8"/>
<reference evidence="3 4" key="1">
    <citation type="submission" date="2020-02" db="EMBL/GenBank/DDBJ databases">
        <authorList>
            <person name="Li X.-J."/>
            <person name="Han X.-M."/>
        </authorList>
    </citation>
    <scope>NUCLEOTIDE SEQUENCE [LARGE SCALE GENOMIC DNA]</scope>
    <source>
        <strain evidence="3 4">CCTCC AB 2017055</strain>
    </source>
</reference>
<dbReference type="InterPro" id="IPR010419">
    <property type="entry name" value="CO_DH_gsu"/>
</dbReference>
<evidence type="ECO:0000313" key="3">
    <source>
        <dbReference type="EMBL" id="NEE02130.1"/>
    </source>
</evidence>
<proteinExistence type="predicted"/>
<dbReference type="SUPFAM" id="SSF55961">
    <property type="entry name" value="Bet v1-like"/>
    <property type="match status" value="1"/>
</dbReference>
<gene>
    <name evidence="3" type="ORF">G1H10_18305</name>
</gene>